<dbReference type="GO" id="GO:0017038">
    <property type="term" value="P:protein import"/>
    <property type="evidence" value="ECO:0007669"/>
    <property type="project" value="InterPro"/>
</dbReference>
<keyword evidence="4" id="KW-0067">ATP-binding</keyword>
<proteinExistence type="predicted"/>
<dbReference type="SMART" id="SM00957">
    <property type="entry name" value="SecA_DEAD"/>
    <property type="match status" value="1"/>
</dbReference>
<evidence type="ECO:0000313" key="13">
    <source>
        <dbReference type="EMBL" id="CAF4243548.1"/>
    </source>
</evidence>
<feature type="domain" description="Helicase ATP-binding" evidence="9">
    <location>
        <begin position="2048"/>
        <end position="2205"/>
    </location>
</feature>
<evidence type="ECO:0000256" key="8">
    <source>
        <dbReference type="ARBA" id="ARBA00023136"/>
    </source>
</evidence>
<dbReference type="Proteomes" id="UP000663873">
    <property type="component" value="Unassembled WGS sequence"/>
</dbReference>
<dbReference type="Gene3D" id="3.40.50.300">
    <property type="entry name" value="P-loop containing nucleotide triphosphate hydrolases"/>
    <property type="match status" value="3"/>
</dbReference>
<evidence type="ECO:0000256" key="4">
    <source>
        <dbReference type="ARBA" id="ARBA00022840"/>
    </source>
</evidence>
<sequence>MFSKFLLTNSGDTDSPKRLQRNQQIIVDELRKQCKSFNKERIISQLNNGYQIDRAFHLHVPNEIKHIARKHGLPEVKWDQIYQNLVAENIDDHTKILLAQTIKYSIKNNTASVKPKELLEVLRKNNDALVKSEFVWALSYLLSNSFAKDSKEIINENFIDEINSIIEGSENKLNRNSVIFLNDQLQRYFYGNHLDYRESSHVRIKTSVNYSKKMPQKFVTKNQQTTKIKYKSTQSEESADKLNSVNVFKNLNKKIKMNSNTESLPTIPDKDGSDTSIFRDTYDEVVHLYNRIKGGKTLKRKDKDEYLPSKFIGPGKKWCSEKIADTGIMVANPVVTGIWLGIMSIKKSVESPTVSTLRSYGKCINRIMEPLFVDKMIAAIFLEISKKKILHENAIKLLMDCIDTLDQVEEKVLGGATKKTEAAKTIALYNQSRNDTKIIDFLRRPLKMYVNDPDIAANVARKIDVERIKDSKELENILSYEVNQIRLAAISTIYNCAIRNSAILNEERLKKIETCLTDNDIEFNQFVIRILGTLGDSNIINYKSPFENCLANLERHVNIDDSINYIHQQSKDVNRCNELFNEDVILTISDLVRKTTLNEETKIICCAIINNYLEYSYSKGLNEAQLENYVDLINDPHYSSDLKLEALRSIVLTVEKKQKLSDFLIEALINNINQIDDKFDNFIIVTLGIVSEKQIITKIDKLSIKLLDDWVIVGEGTDITFEKSSKDTSDCQSISSIVAQIFVKSLQNNVKIAEESLEYLAKALNSNDKQTRILSAKSLYLTLKTHRIKNNVLLELREHVEDRIPDVSVYSIVVYANSLAKLSKLQQPIIRSLIEFLPTIYVFEDLQLGEESFADEVNQNILYVLLNDDKIEKFKDNVFQIFDHILLFENHQQADVIDILRRYSAARHPIPESTIFALENVVDIPEFSNKVLEVFENMIKNKQIVSDKILHIFVDTLYLSDNEQLREKSFQLLDTANDNQDISDEIFDILELERAALNINSRYWDSYYAIAYLLTKTKEGKKLTINGFIEINKQIDGLFLPVEKILKVLHNVSINGQIIPNELVDKLVKKFDPAQKQYYLLQIFESLVKNNQNIPSELSLKLEKALEYKHMYDQVLFIFVLQGQKGENLSSNIISKILDKFSSLDNSLIMQQYLSVICSVIKKVDCFEYDSKNSSSSKTHSQVFDISFIDRVQSALIHALETGNQDVICKSISGFIELASLGTVKLQVKSIEVLLSLVAKTICDKSMKEEINKILDSSKLEQNQKCTLELCNLKYDSNDQFLDILATFDKPKLLEQNFDQINSIIENCPKLNSKALNILMECSNKKDIPDKLLNSIGVLLASTNSKTINSLCCRLIHEMTEAGRKLTDDIISLIFVQDKNERPLEILKRISKNQTISQELKDKIALFSKIDPTMSIDITILDEFLNSIRQELQRNHTLSHLSIEKLLLIPIPTNHIEENSFNIDVEQKLLDIFAEILIENPDYSLNQSIVDRLEMALLSKKIDKNILDAYKEVIKRTQCQTNNFSRVFDVFIDILDENGSYFKYHFDILVCLALASEARTISTLEPFEINLFSDEDIIRSWSFRGLRAAYEREYQSLDFQEWCDNIIDKLEEKTKSEVHFDLDLFETITSVKYIDFEKIRDKPQEQWNRELLIFDLIERLEISEAERFLFYKTWLEIEELEKFQNGKSNILLKLLHRILLNNTMSFHKFYGVTKILNRIDFASAHKILSYSKNPCFDLQKRYLAKLLDQLLSEKENINSKYIDDLAVNMMSKFDLNISHQLLNALENIDSLREFENVLNFAQENNIEISDIYVKETTISVLKRSLEIKFLGKKIVKTDRLKLALNIDNLLDKNWTFEQLNKIFSKLKTSDNVEKRVKEEKFLHVLEILSQYKISPTPENQEKILLALDKPPEKWLQQVNRLAIESNFSEIGEIRSAVGLIEELGNINSNNEDLKIFMGINLLEVVERIKRSDLISQVLDNTIRDQSIYITQWTEKQIRRWADIVKENVDYWTKINDFTIEALAVIKQANLLHTEFNLTDAQILSCLIALNANVDKGRLLQIGTGEGKSTIVSVLAVIHALKGKKVDIITSSPVLAERDAKEKAKFYNMFDLQCSDNNDKSIYLAGPKKCYWKDIVYGEATQFQFDILRTEYAQLNTLDDRKCEVAIVDEVDSMLIDDSSKIARLATSMAGMDQLHIIYHVLWNRIVYLQDKIIEINDKMYLLYGKVGFEEGKMILEYADEKGNIIKISDLRTYLASTSDISHMGQSIPENEELDVFIKKILDIYVRELIKTSIKIPKNFVDFVDTQIPKWIDNAIVALNYQEKVHYVVQEDLIKPVDYYSTGIVQSSTNWSDGLHQFLQIKHNLKMTSETFTTNFLSNRGYFTRYGSNLFGLTGTLGSEKTKQVLVDAYKVDLVIIPNLRRKQYIALPDMVAMNETEWLEEVCCSAMNESSKERGILIICETIERSILIAEKLKGEYRSSGIKLYTMNNMNQEKNVEAVYPGEIIIATNLAGRGIDIKTDQIEKNGGLHVIVTFMPSNKRVEEQAFGRTARQGKRGTGQRILNAASLTHNKDFDTQKITQLRDRIEAEMLSNFEDYEFKVITLKDELFAKFCSLLNKIRQDIRKKMRLFSTIKNEVKSVFTNVAPSVYESNVLLSIEEQWAMFLRKIDDQKSSIDIEKVHKEYAEFRERIIKDYSDNCVIKNPYYHIVIGNDLVINDSSLISKYKEAMKHFNRAIELDPDHSAAAFAGTGWLLLKGKKRLIFSDQLDLDYKESAVRAFNRALEILSEEMAVLTSIQTLLQHRCPNMNTALSKQLIQKINILGTYCNSLENVVAVVRKSQRLIQIKEIIDYPRRSVYTNETEVARRIISYDRIEKERGELCGIRLISHDHVDNDIMDAIQNRKEIALIKDDENQFTVLYKKKKEKSSLGSWKIENYELRYYLLSLNYNRTILDRKECSKIYVIIYENVTINNGYIRSDFSVFLKDLTNDSKYEITFNDLTVRQDSGTVDQAENIIYQAVSKHVLYGAPILNNSGRYISVSITQINAERLKAFLNPNIEIKEATRDVALLQLKEKSSFFHRHLLPENWSLDLCPVNLEIFLDNNKIEMKSNLQARDAIEILKKRQPDENIQCNLSFISANEISKVLQEKVLSHSIQTIEFIGLDGYNVKEKLRNIQSNSITLEISDSKDKLLEVLTCLDLQYVELYSYDKEKSNHRNIREVVDKITAERIIKEYEKDNTTIRLIDIPIHEIEEIIDKCPNATYNISFIRIRNFDRLLKGLNNELVNIHFDELELEPAIKLIRQIRKENLDFSLVLKKLTKGQAERLMKEAPVEQENIEINKVKSLNELFMNESRPHLELSEFSGRGIEYLLEISEKRFIPWRSIAAVVTIAAVQMAVGGILIASGFGATVGLGLITEGAADLFTAYRAYSTRQFSWSDYGKQKAVSLIISAVSMGFSAIKDAGKGIQTLVTGVGEEVLEQAGTKIITDGKAVSQVLVTTGKNLKSLAIKQIGVTIGENALREGLTKVADFSSHFVLEQLKPQISAMIQSKVSDKFSNEPKLLKIVRKMYAIDSCNKQQQFKDKINKSVAEIINPEHIFWRKQWDSIGGPLCKGLLSSSQHVGGPFSMGMRIVGTLHGMYQITFIIDKVHDQLLEKLSQIDQDTLSIDQILRRYCGVTKEDTYRIVSLLQTQGILDTNEEFNIENLISTDFSILDMYRDKVVNFLKSLASVEFNDLSEIMKSISDMITEQVFRITESQLISPWSSYGMGELTKAISARVQHHFIVDENQNSDSQNREVQEKGGSRYNTIAQQINYNAKDYTIAYSQCEIIHYSQQQRDRSNPGAIDTKTKEYIDGVRNEKPANLSDMMVIAAQNDVDIKIVDDVNYQPTDEDQARGTNIIVYSKGEKDDQGNFSVGHFQLMKGDGTLVDIQSEKNNCGYSVIQKILKDRSIDKSIDDLRNDRAQRIEDNPKEFSKIFEVEQWVSSRCPQVANSILIVGGAEKEKKKSPEEIIQIVQEGLIGFYGELCDETRGRRGIAENNHIPPESSYKGTPYKNIKTRDMPAIAMFIKDHKQTSSWGNKKNGAYRNEIQDLMRDGNMAEAVYREMKDLSTINATGKNYQHHVSSFIDMLASTHVEKAPFNSARTQTLLTPNEASTLKKRLELT</sequence>
<evidence type="ECO:0000256" key="5">
    <source>
        <dbReference type="ARBA" id="ARBA00022927"/>
    </source>
</evidence>
<evidence type="ECO:0000259" key="10">
    <source>
        <dbReference type="PROSITE" id="PS51194"/>
    </source>
</evidence>
<keyword evidence="7" id="KW-0811">Translocation</keyword>
<dbReference type="PROSITE" id="PS51192">
    <property type="entry name" value="HELICASE_ATP_BIND_1"/>
    <property type="match status" value="1"/>
</dbReference>
<keyword evidence="15" id="KW-1185">Reference proteome</keyword>
<evidence type="ECO:0000313" key="14">
    <source>
        <dbReference type="Proteomes" id="UP000663825"/>
    </source>
</evidence>
<evidence type="ECO:0000259" key="9">
    <source>
        <dbReference type="PROSITE" id="PS51192"/>
    </source>
</evidence>
<protein>
    <submittedName>
        <fullName evidence="12">Uncharacterized protein</fullName>
    </submittedName>
</protein>
<accession>A0A818B3H2</accession>
<keyword evidence="1" id="KW-0813">Transport</keyword>
<evidence type="ECO:0000256" key="7">
    <source>
        <dbReference type="ARBA" id="ARBA00023010"/>
    </source>
</evidence>
<name>A0A818B3H2_9BILA</name>
<dbReference type="InterPro" id="IPR001650">
    <property type="entry name" value="Helicase_C-like"/>
</dbReference>
<keyword evidence="3" id="KW-0547">Nucleotide-binding</keyword>
<dbReference type="InterPro" id="IPR000185">
    <property type="entry name" value="SecA"/>
</dbReference>
<feature type="domain" description="Helicase C-terminal" evidence="10">
    <location>
        <begin position="2438"/>
        <end position="2601"/>
    </location>
</feature>
<dbReference type="SUPFAM" id="SSF52540">
    <property type="entry name" value="P-loop containing nucleoside triphosphate hydrolases"/>
    <property type="match status" value="2"/>
</dbReference>
<keyword evidence="6" id="KW-1278">Translocase</keyword>
<dbReference type="Gene3D" id="1.25.40.10">
    <property type="entry name" value="Tetratricopeptide repeat domain"/>
    <property type="match status" value="1"/>
</dbReference>
<dbReference type="EMBL" id="CAJNXB010005224">
    <property type="protein sequence ID" value="CAF3413908.1"/>
    <property type="molecule type" value="Genomic_DNA"/>
</dbReference>
<dbReference type="InterPro" id="IPR036670">
    <property type="entry name" value="SecA_X-link_sf"/>
</dbReference>
<dbReference type="Proteomes" id="UP000663825">
    <property type="component" value="Unassembled WGS sequence"/>
</dbReference>
<evidence type="ECO:0000256" key="3">
    <source>
        <dbReference type="ARBA" id="ARBA00022741"/>
    </source>
</evidence>
<dbReference type="OrthoDB" id="10067052at2759"/>
<comment type="caution">
    <text evidence="12">The sequence shown here is derived from an EMBL/GenBank/DDBJ whole genome shotgun (WGS) entry which is preliminary data.</text>
</comment>
<dbReference type="GO" id="GO:0006886">
    <property type="term" value="P:intracellular protein transport"/>
    <property type="evidence" value="ECO:0007669"/>
    <property type="project" value="InterPro"/>
</dbReference>
<dbReference type="GO" id="GO:0005524">
    <property type="term" value="F:ATP binding"/>
    <property type="evidence" value="ECO:0007669"/>
    <property type="project" value="UniProtKB-KW"/>
</dbReference>
<dbReference type="PANTHER" id="PTHR30612:SF0">
    <property type="entry name" value="CHLOROPLAST PROTEIN-TRANSPORTING ATPASE"/>
    <property type="match status" value="1"/>
</dbReference>
<dbReference type="PROSITE" id="PS51194">
    <property type="entry name" value="HELICASE_CTER"/>
    <property type="match status" value="1"/>
</dbReference>
<dbReference type="EMBL" id="CAJOBP010000995">
    <property type="protein sequence ID" value="CAF4243548.1"/>
    <property type="molecule type" value="Genomic_DNA"/>
</dbReference>
<evidence type="ECO:0000259" key="11">
    <source>
        <dbReference type="PROSITE" id="PS51196"/>
    </source>
</evidence>
<dbReference type="Pfam" id="PF07517">
    <property type="entry name" value="SecA_DEAD"/>
    <property type="match status" value="1"/>
</dbReference>
<reference evidence="12" key="1">
    <citation type="submission" date="2021-02" db="EMBL/GenBank/DDBJ databases">
        <authorList>
            <person name="Nowell W R."/>
        </authorList>
    </citation>
    <scope>NUCLEOTIDE SEQUENCE</scope>
</reference>
<dbReference type="InterPro" id="IPR027417">
    <property type="entry name" value="P-loop_NTPase"/>
</dbReference>
<dbReference type="SUPFAM" id="SSF81767">
    <property type="entry name" value="Pre-protein crosslinking domain of SecA"/>
    <property type="match status" value="1"/>
</dbReference>
<gene>
    <name evidence="12" type="ORF">TIS948_LOCUS28837</name>
    <name evidence="13" type="ORF">UJA718_LOCUS9092</name>
</gene>
<evidence type="ECO:0000256" key="2">
    <source>
        <dbReference type="ARBA" id="ARBA00022490"/>
    </source>
</evidence>
<evidence type="ECO:0000256" key="6">
    <source>
        <dbReference type="ARBA" id="ARBA00022967"/>
    </source>
</evidence>
<dbReference type="Pfam" id="PF21090">
    <property type="entry name" value="P-loop_SecA"/>
    <property type="match status" value="1"/>
</dbReference>
<keyword evidence="8" id="KW-0472">Membrane</keyword>
<dbReference type="InterPro" id="IPR011115">
    <property type="entry name" value="SecA_DEAD"/>
</dbReference>
<dbReference type="InterPro" id="IPR016024">
    <property type="entry name" value="ARM-type_fold"/>
</dbReference>
<dbReference type="SMART" id="SM00490">
    <property type="entry name" value="HELICc"/>
    <property type="match status" value="1"/>
</dbReference>
<dbReference type="InterPro" id="IPR044722">
    <property type="entry name" value="SecA_SF2_C"/>
</dbReference>
<dbReference type="InterPro" id="IPR014018">
    <property type="entry name" value="SecA_motor_DEAD"/>
</dbReference>
<evidence type="ECO:0000313" key="12">
    <source>
        <dbReference type="EMBL" id="CAF3413908.1"/>
    </source>
</evidence>
<dbReference type="SUPFAM" id="SSF48371">
    <property type="entry name" value="ARM repeat"/>
    <property type="match status" value="1"/>
</dbReference>
<dbReference type="InterPro" id="IPR014001">
    <property type="entry name" value="Helicase_ATP-bd"/>
</dbReference>
<keyword evidence="2" id="KW-0963">Cytoplasm</keyword>
<feature type="domain" description="SecA family profile" evidence="11">
    <location>
        <begin position="1957"/>
        <end position="2594"/>
    </location>
</feature>
<dbReference type="GO" id="GO:0006605">
    <property type="term" value="P:protein targeting"/>
    <property type="evidence" value="ECO:0007669"/>
    <property type="project" value="InterPro"/>
</dbReference>
<keyword evidence="5" id="KW-0653">Protein transport</keyword>
<dbReference type="InterPro" id="IPR011990">
    <property type="entry name" value="TPR-like_helical_dom_sf"/>
</dbReference>
<dbReference type="Gene3D" id="3.90.1440.10">
    <property type="entry name" value="SecA, preprotein cross-linking domain"/>
    <property type="match status" value="1"/>
</dbReference>
<dbReference type="PROSITE" id="PS51196">
    <property type="entry name" value="SECA_MOTOR_DEAD"/>
    <property type="match status" value="1"/>
</dbReference>
<dbReference type="PANTHER" id="PTHR30612">
    <property type="entry name" value="SECA INNER MEMBRANE COMPONENT OF SEC PROTEIN SECRETION SYSTEM"/>
    <property type="match status" value="1"/>
</dbReference>
<dbReference type="GO" id="GO:0016020">
    <property type="term" value="C:membrane"/>
    <property type="evidence" value="ECO:0007669"/>
    <property type="project" value="InterPro"/>
</dbReference>
<dbReference type="PRINTS" id="PR00906">
    <property type="entry name" value="SECA"/>
</dbReference>
<evidence type="ECO:0000256" key="1">
    <source>
        <dbReference type="ARBA" id="ARBA00022448"/>
    </source>
</evidence>
<evidence type="ECO:0000313" key="15">
    <source>
        <dbReference type="Proteomes" id="UP000663873"/>
    </source>
</evidence>
<organism evidence="12 14">
    <name type="scientific">Rotaria socialis</name>
    <dbReference type="NCBI Taxonomy" id="392032"/>
    <lineage>
        <taxon>Eukaryota</taxon>
        <taxon>Metazoa</taxon>
        <taxon>Spiralia</taxon>
        <taxon>Gnathifera</taxon>
        <taxon>Rotifera</taxon>
        <taxon>Eurotatoria</taxon>
        <taxon>Bdelloidea</taxon>
        <taxon>Philodinida</taxon>
        <taxon>Philodinidae</taxon>
        <taxon>Rotaria</taxon>
    </lineage>
</organism>